<evidence type="ECO:0000256" key="5">
    <source>
        <dbReference type="ARBA" id="ARBA00023136"/>
    </source>
</evidence>
<dbReference type="InterPro" id="IPR003112">
    <property type="entry name" value="Olfac-like_dom"/>
</dbReference>
<keyword evidence="2" id="KW-1003">Cell membrane</keyword>
<keyword evidence="8" id="KW-0393">Immunoglobulin domain</keyword>
<protein>
    <submittedName>
        <fullName evidence="10">Gliomedin-like protein</fullName>
    </submittedName>
</protein>
<dbReference type="Proteomes" id="UP000616769">
    <property type="component" value="Unassembled WGS sequence"/>
</dbReference>
<dbReference type="Pfam" id="PF13927">
    <property type="entry name" value="Ig_3"/>
    <property type="match status" value="2"/>
</dbReference>
<keyword evidence="4" id="KW-0677">Repeat</keyword>
<dbReference type="InterPro" id="IPR051170">
    <property type="entry name" value="Neural/epithelial_adhesion"/>
</dbReference>
<dbReference type="VEuPathDB" id="VectorBase:SSCA003264"/>
<evidence type="ECO:0000256" key="6">
    <source>
        <dbReference type="ARBA" id="ARBA00023157"/>
    </source>
</evidence>
<sequence>KPGISIQTWHHNNETLLSNFSVAPTIDEIGPNNRQTITVKEKEQLRLVCVASGKPKPKIVWRRDDDRPIVVDGFNYNLIESNQLNITRVSRDNFGPYKCLATNGIPPAAWKTLNLLLDVIDLNQCFDLIDSISLIVPPLVKILLPKQMIGAMKGGSVLLECYIEAYPSPFIDWIFNENKILVESDQQSSDDGGVQKYYKSEEILDSRLTHPISRRIMLNITNLQPNDFGLYKCMARNQLGRTYGIITLYGRTFLLAHLTDSYLKSNVKTTKTSITMDELKESSFVIYGEISRPIEMKVPCAPCPKCSSSSSNETGPNFPRYSSLFNNQCEQGQRPEIINMGVSVLFNHSSWRQLSKRNNECRLSQIGKPVFYSEYGSKEIGSWMRDPRPSRPEDREKYWLTRIEFNRLLEEFDSKEKFRNKVVTKNYTLIYSFDGNAQTIYSGIFYYAGLGTQKLIMYNLETSESAFINLEIKHFHPNL</sequence>
<dbReference type="PANTHER" id="PTHR12231">
    <property type="entry name" value="CTX-RELATED TYPE I TRANSMEMBRANE PROTEIN"/>
    <property type="match status" value="1"/>
</dbReference>
<dbReference type="EMBL" id="JXLN01017946">
    <property type="protein sequence ID" value="KPM11785.1"/>
    <property type="molecule type" value="Genomic_DNA"/>
</dbReference>
<dbReference type="Gene3D" id="2.60.40.10">
    <property type="entry name" value="Immunoglobulins"/>
    <property type="match status" value="2"/>
</dbReference>
<feature type="non-terminal residue" evidence="10">
    <location>
        <position position="479"/>
    </location>
</feature>
<evidence type="ECO:0000256" key="3">
    <source>
        <dbReference type="ARBA" id="ARBA00022729"/>
    </source>
</evidence>
<dbReference type="InterPro" id="IPR007110">
    <property type="entry name" value="Ig-like_dom"/>
</dbReference>
<proteinExistence type="predicted"/>
<evidence type="ECO:0000256" key="8">
    <source>
        <dbReference type="ARBA" id="ARBA00023319"/>
    </source>
</evidence>
<dbReference type="FunFam" id="2.60.40.10:FF:000328">
    <property type="entry name" value="CLUMA_CG000981, isoform A"/>
    <property type="match status" value="1"/>
</dbReference>
<dbReference type="GO" id="GO:0043005">
    <property type="term" value="C:neuron projection"/>
    <property type="evidence" value="ECO:0007669"/>
    <property type="project" value="TreeGrafter"/>
</dbReference>
<keyword evidence="3" id="KW-0732">Signal</keyword>
<comment type="caution">
    <text evidence="10">The sequence shown here is derived from an EMBL/GenBank/DDBJ whole genome shotgun (WGS) entry which is preliminary data.</text>
</comment>
<dbReference type="InterPro" id="IPR013783">
    <property type="entry name" value="Ig-like_fold"/>
</dbReference>
<evidence type="ECO:0000256" key="9">
    <source>
        <dbReference type="PROSITE-ProRule" id="PRU00446"/>
    </source>
</evidence>
<gene>
    <name evidence="10" type="ORF">QR98_0103600</name>
</gene>
<evidence type="ECO:0000313" key="10">
    <source>
        <dbReference type="EMBL" id="KPM11785.1"/>
    </source>
</evidence>
<dbReference type="SUPFAM" id="SSF48726">
    <property type="entry name" value="Immunoglobulin"/>
    <property type="match status" value="2"/>
</dbReference>
<evidence type="ECO:0000256" key="1">
    <source>
        <dbReference type="ARBA" id="ARBA00004236"/>
    </source>
</evidence>
<dbReference type="PROSITE" id="PS50835">
    <property type="entry name" value="IG_LIKE"/>
    <property type="match status" value="2"/>
</dbReference>
<dbReference type="OrthoDB" id="8626508at2759"/>
<evidence type="ECO:0000256" key="2">
    <source>
        <dbReference type="ARBA" id="ARBA00022475"/>
    </source>
</evidence>
<dbReference type="SMART" id="SM00409">
    <property type="entry name" value="IG"/>
    <property type="match status" value="2"/>
</dbReference>
<keyword evidence="5" id="KW-0472">Membrane</keyword>
<evidence type="ECO:0000256" key="7">
    <source>
        <dbReference type="ARBA" id="ARBA00023180"/>
    </source>
</evidence>
<dbReference type="InterPro" id="IPR036179">
    <property type="entry name" value="Ig-like_dom_sf"/>
</dbReference>
<comment type="caution">
    <text evidence="9">Lacks conserved residue(s) required for the propagation of feature annotation.</text>
</comment>
<dbReference type="InterPro" id="IPR003598">
    <property type="entry name" value="Ig_sub2"/>
</dbReference>
<evidence type="ECO:0000256" key="4">
    <source>
        <dbReference type="ARBA" id="ARBA00022737"/>
    </source>
</evidence>
<comment type="subcellular location">
    <subcellularLocation>
        <location evidence="1">Cell membrane</location>
    </subcellularLocation>
</comment>
<dbReference type="InterPro" id="IPR003599">
    <property type="entry name" value="Ig_sub"/>
</dbReference>
<dbReference type="SMART" id="SM00408">
    <property type="entry name" value="IGc2"/>
    <property type="match status" value="2"/>
</dbReference>
<name>A0A132AMD0_SARSC</name>
<dbReference type="PANTHER" id="PTHR12231:SF269">
    <property type="entry name" value="FASCILIN 2-LIKE PROTEIN"/>
    <property type="match status" value="1"/>
</dbReference>
<dbReference type="Pfam" id="PF02191">
    <property type="entry name" value="OLF"/>
    <property type="match status" value="1"/>
</dbReference>
<evidence type="ECO:0000313" key="11">
    <source>
        <dbReference type="Proteomes" id="UP000616769"/>
    </source>
</evidence>
<dbReference type="PROSITE" id="PS51132">
    <property type="entry name" value="OLF"/>
    <property type="match status" value="1"/>
</dbReference>
<keyword evidence="6" id="KW-1015">Disulfide bond</keyword>
<accession>A0A132AMD0</accession>
<dbReference type="AlphaFoldDB" id="A0A132AMD0"/>
<reference evidence="10 11" key="1">
    <citation type="journal article" date="2015" name="Parasit. Vectors">
        <title>Draft genome of the scabies mite.</title>
        <authorList>
            <person name="Rider S.D.Jr."/>
            <person name="Morgan M.S."/>
            <person name="Arlian L.G."/>
        </authorList>
    </citation>
    <scope>NUCLEOTIDE SEQUENCE [LARGE SCALE GENOMIC DNA]</scope>
    <source>
        <strain evidence="10">Arlian Lab</strain>
    </source>
</reference>
<keyword evidence="7" id="KW-0325">Glycoprotein</keyword>
<dbReference type="GO" id="GO:0005886">
    <property type="term" value="C:plasma membrane"/>
    <property type="evidence" value="ECO:0007669"/>
    <property type="project" value="UniProtKB-SubCell"/>
</dbReference>
<organism evidence="10 11">
    <name type="scientific">Sarcoptes scabiei</name>
    <name type="common">Itch mite</name>
    <name type="synonym">Acarus scabiei</name>
    <dbReference type="NCBI Taxonomy" id="52283"/>
    <lineage>
        <taxon>Eukaryota</taxon>
        <taxon>Metazoa</taxon>
        <taxon>Ecdysozoa</taxon>
        <taxon>Arthropoda</taxon>
        <taxon>Chelicerata</taxon>
        <taxon>Arachnida</taxon>
        <taxon>Acari</taxon>
        <taxon>Acariformes</taxon>
        <taxon>Sarcoptiformes</taxon>
        <taxon>Astigmata</taxon>
        <taxon>Psoroptidia</taxon>
        <taxon>Sarcoptoidea</taxon>
        <taxon>Sarcoptidae</taxon>
        <taxon>Sarcoptinae</taxon>
        <taxon>Sarcoptes</taxon>
    </lineage>
</organism>